<dbReference type="GO" id="GO:0003677">
    <property type="term" value="F:DNA binding"/>
    <property type="evidence" value="ECO:0007669"/>
    <property type="project" value="InterPro"/>
</dbReference>
<dbReference type="Proteomes" id="UP000228996">
    <property type="component" value="Unassembled WGS sequence"/>
</dbReference>
<evidence type="ECO:0000313" key="3">
    <source>
        <dbReference type="Proteomes" id="UP000228996"/>
    </source>
</evidence>
<dbReference type="GO" id="GO:0004803">
    <property type="term" value="F:transposase activity"/>
    <property type="evidence" value="ECO:0007669"/>
    <property type="project" value="InterPro"/>
</dbReference>
<dbReference type="InterPro" id="IPR036515">
    <property type="entry name" value="Transposase_17_sf"/>
</dbReference>
<dbReference type="InterPro" id="IPR002686">
    <property type="entry name" value="Transposase_17"/>
</dbReference>
<gene>
    <name evidence="2" type="ORF">COT44_02085</name>
</gene>
<name>A0A2M6XDG0_9BACT</name>
<dbReference type="SMART" id="SM01321">
    <property type="entry name" value="Y1_Tnp"/>
    <property type="match status" value="1"/>
</dbReference>
<accession>A0A2M6XDG0</accession>
<comment type="caution">
    <text evidence="2">The sequence shown here is derived from an EMBL/GenBank/DDBJ whole genome shotgun (WGS) entry which is preliminary data.</text>
</comment>
<feature type="domain" description="Transposase IS200-like" evidence="1">
    <location>
        <begin position="11"/>
        <end position="157"/>
    </location>
</feature>
<dbReference type="Gene3D" id="3.30.70.1290">
    <property type="entry name" value="Transposase IS200-like"/>
    <property type="match status" value="1"/>
</dbReference>
<reference evidence="3" key="1">
    <citation type="submission" date="2017-09" db="EMBL/GenBank/DDBJ databases">
        <title>Depth-based differentiation of microbial function through sediment-hosted aquifers and enrichment of novel symbionts in the deep terrestrial subsurface.</title>
        <authorList>
            <person name="Probst A.J."/>
            <person name="Ladd B."/>
            <person name="Jarett J.K."/>
            <person name="Geller-Mcgrath D.E."/>
            <person name="Sieber C.M.K."/>
            <person name="Emerson J.B."/>
            <person name="Anantharaman K."/>
            <person name="Thomas B.C."/>
            <person name="Malmstrom R."/>
            <person name="Stieglmeier M."/>
            <person name="Klingl A."/>
            <person name="Woyke T."/>
            <person name="Ryan C.M."/>
            <person name="Banfield J.F."/>
        </authorList>
    </citation>
    <scope>NUCLEOTIDE SEQUENCE [LARGE SCALE GENOMIC DNA]</scope>
</reference>
<dbReference type="PANTHER" id="PTHR34322:SF2">
    <property type="entry name" value="TRANSPOSASE IS200-LIKE DOMAIN-CONTAINING PROTEIN"/>
    <property type="match status" value="1"/>
</dbReference>
<sequence length="241" mass="28374">MPSRNIIKQYVENGFYHVYNRGVEKRNIFLDDQDYRVFLHLLKYYLSEQTKNDQKQHPLANLILTGFNPVRLRPLQNLKNEVILLAYCLMPNHFHLLIQQLTLDGMTKLLRRLLTTYSMYFNSRYKRVGHLFQGAFKAALIQEDSYLLHLSRYIHLNPKELSNKGFNPVNSPYSSYNYYLGNKSADWIKPKIILDYFDSTNLLIPKEINSYKKFIEDYAGNSEELLGKFALDNADTISDKV</sequence>
<dbReference type="AlphaFoldDB" id="A0A2M6XDG0"/>
<dbReference type="Pfam" id="PF01797">
    <property type="entry name" value="Y1_Tnp"/>
    <property type="match status" value="1"/>
</dbReference>
<evidence type="ECO:0000259" key="1">
    <source>
        <dbReference type="SMART" id="SM01321"/>
    </source>
</evidence>
<proteinExistence type="predicted"/>
<organism evidence="2 3">
    <name type="scientific">Candidatus Shapirobacteria bacterium CG08_land_8_20_14_0_20_39_18</name>
    <dbReference type="NCBI Taxonomy" id="1974883"/>
    <lineage>
        <taxon>Bacteria</taxon>
        <taxon>Candidatus Shapironibacteriota</taxon>
    </lineage>
</organism>
<dbReference type="GO" id="GO:0006313">
    <property type="term" value="P:DNA transposition"/>
    <property type="evidence" value="ECO:0007669"/>
    <property type="project" value="InterPro"/>
</dbReference>
<dbReference type="SUPFAM" id="SSF143422">
    <property type="entry name" value="Transposase IS200-like"/>
    <property type="match status" value="1"/>
</dbReference>
<dbReference type="EMBL" id="PEYO01000012">
    <property type="protein sequence ID" value="PIU03657.1"/>
    <property type="molecule type" value="Genomic_DNA"/>
</dbReference>
<evidence type="ECO:0000313" key="2">
    <source>
        <dbReference type="EMBL" id="PIU03657.1"/>
    </source>
</evidence>
<protein>
    <recommendedName>
        <fullName evidence="1">Transposase IS200-like domain-containing protein</fullName>
    </recommendedName>
</protein>
<dbReference type="PANTHER" id="PTHR34322">
    <property type="entry name" value="TRANSPOSASE, Y1_TNP DOMAIN-CONTAINING"/>
    <property type="match status" value="1"/>
</dbReference>